<proteinExistence type="predicted"/>
<dbReference type="RefSeq" id="WP_163283119.1">
    <property type="nucleotide sequence ID" value="NZ_JAAGVY010000002.1"/>
</dbReference>
<dbReference type="InterPro" id="IPR009057">
    <property type="entry name" value="Homeodomain-like_sf"/>
</dbReference>
<keyword evidence="2" id="KW-1185">Reference proteome</keyword>
<dbReference type="InterPro" id="IPR007367">
    <property type="entry name" value="DUF433"/>
</dbReference>
<evidence type="ECO:0000313" key="1">
    <source>
        <dbReference type="EMBL" id="NEN22336.1"/>
    </source>
</evidence>
<dbReference type="EMBL" id="JAAGVY010000002">
    <property type="protein sequence ID" value="NEN22336.1"/>
    <property type="molecule type" value="Genomic_DNA"/>
</dbReference>
<gene>
    <name evidence="1" type="ORF">G3O08_02315</name>
</gene>
<dbReference type="Proteomes" id="UP000486602">
    <property type="component" value="Unassembled WGS sequence"/>
</dbReference>
<comment type="caution">
    <text evidence="1">The sequence shown here is derived from an EMBL/GenBank/DDBJ whole genome shotgun (WGS) entry which is preliminary data.</text>
</comment>
<dbReference type="Gene3D" id="1.10.10.10">
    <property type="entry name" value="Winged helix-like DNA-binding domain superfamily/Winged helix DNA-binding domain"/>
    <property type="match status" value="1"/>
</dbReference>
<dbReference type="Pfam" id="PF04255">
    <property type="entry name" value="DUF433"/>
    <property type="match status" value="1"/>
</dbReference>
<dbReference type="InterPro" id="IPR036388">
    <property type="entry name" value="WH-like_DNA-bd_sf"/>
</dbReference>
<sequence>MLLTTNSEIQNGQPVFTCTRVPVETLFWHLQKGISIDEFLTDFPSVKRSQVIGVIAIARKIMTSENVDKIYEAVA</sequence>
<dbReference type="SUPFAM" id="SSF46689">
    <property type="entry name" value="Homeodomain-like"/>
    <property type="match status" value="1"/>
</dbReference>
<protein>
    <submittedName>
        <fullName evidence="1">DUF433 domain-containing protein</fullName>
    </submittedName>
</protein>
<dbReference type="AlphaFoldDB" id="A0A7K3WL10"/>
<name>A0A7K3WL10_9FLAO</name>
<evidence type="ECO:0000313" key="2">
    <source>
        <dbReference type="Proteomes" id="UP000486602"/>
    </source>
</evidence>
<organism evidence="1 2">
    <name type="scientific">Cryomorpha ignava</name>
    <dbReference type="NCBI Taxonomy" id="101383"/>
    <lineage>
        <taxon>Bacteria</taxon>
        <taxon>Pseudomonadati</taxon>
        <taxon>Bacteroidota</taxon>
        <taxon>Flavobacteriia</taxon>
        <taxon>Flavobacteriales</taxon>
        <taxon>Cryomorphaceae</taxon>
        <taxon>Cryomorpha</taxon>
    </lineage>
</organism>
<accession>A0A7K3WL10</accession>
<reference evidence="1 2" key="1">
    <citation type="submission" date="2020-02" db="EMBL/GenBank/DDBJ databases">
        <title>Out from the shadows clarifying the taxonomy of the family Cryomorphaceae and related taxa by utilizing the GTDB taxonomic framework.</title>
        <authorList>
            <person name="Bowman J.P."/>
        </authorList>
    </citation>
    <scope>NUCLEOTIDE SEQUENCE [LARGE SCALE GENOMIC DNA]</scope>
    <source>
        <strain evidence="1 2">QSSC 1-22</strain>
    </source>
</reference>